<keyword evidence="4 8" id="KW-0812">Transmembrane</keyword>
<dbReference type="GO" id="GO:0008233">
    <property type="term" value="F:peptidase activity"/>
    <property type="evidence" value="ECO:0007669"/>
    <property type="project" value="UniProtKB-KW"/>
</dbReference>
<keyword evidence="6 8" id="KW-1133">Transmembrane helix</keyword>
<dbReference type="Proteomes" id="UP000476411">
    <property type="component" value="Chromosome"/>
</dbReference>
<evidence type="ECO:0000256" key="5">
    <source>
        <dbReference type="ARBA" id="ARBA00022801"/>
    </source>
</evidence>
<sequence>MSKGILLFLLKLLQAGRCWPLLVMACYVVVMFYGLGQYIPWNSPATILGVLALCMVTTFNRSEKGSLRFFLPAVLALLLYMLLPGKTLLCTAVVCGILFMAEAFFGRVNLLPGVVLVIMSPLFEYVSNVFSFPIRLQLTTLAGRMIGLMGQDVYVQGNMISCNGNEFSVDPACMGLQMMVTSLLCGIILIGYYQRQQGKELRLPVLLPLLSVFLLLNILSNLLRIIFLVWMHILPETAMHDVSGLMCLGLYVITPAVFLSRWTVSRYGHAVQSHRKQYVLRSAVKMFLLNTILPVAMLISCILHSPQGANGQLPSHVPALAGFAVQPLPGNIIRLQSDSLLIYIKHIPASYYTEHHPMICWRGSGYNFYKVQETPVSGHTIYTALLQQEQDVLYTAWWYDNGSVITNSQLQWRWDVLFGAHPYSLVNVTAGTEQELTVAVQEMLNKKKLSVYL</sequence>
<feature type="transmembrane region" description="Helical" evidence="8">
    <location>
        <begin position="205"/>
        <end position="230"/>
    </location>
</feature>
<dbReference type="InterPro" id="IPR019127">
    <property type="entry name" value="Exosortase"/>
</dbReference>
<keyword evidence="7 8" id="KW-0472">Membrane</keyword>
<evidence type="ECO:0000256" key="6">
    <source>
        <dbReference type="ARBA" id="ARBA00022989"/>
    </source>
</evidence>
<feature type="transmembrane region" description="Helical" evidence="8">
    <location>
        <begin position="174"/>
        <end position="193"/>
    </location>
</feature>
<keyword evidence="10" id="KW-1185">Reference proteome</keyword>
<feature type="transmembrane region" description="Helical" evidence="8">
    <location>
        <begin position="283"/>
        <end position="305"/>
    </location>
</feature>
<keyword evidence="3" id="KW-0645">Protease</keyword>
<dbReference type="AlphaFoldDB" id="A0A6B9Z7W9"/>
<evidence type="ECO:0000256" key="2">
    <source>
        <dbReference type="ARBA" id="ARBA00022475"/>
    </source>
</evidence>
<keyword evidence="2" id="KW-1003">Cell membrane</keyword>
<dbReference type="KEGG" id="chih:GWR21_00310"/>
<evidence type="ECO:0000256" key="3">
    <source>
        <dbReference type="ARBA" id="ARBA00022670"/>
    </source>
</evidence>
<dbReference type="NCBIfam" id="TIGR04178">
    <property type="entry name" value="exo_archaeo"/>
    <property type="match status" value="1"/>
</dbReference>
<evidence type="ECO:0000256" key="1">
    <source>
        <dbReference type="ARBA" id="ARBA00004651"/>
    </source>
</evidence>
<evidence type="ECO:0000256" key="8">
    <source>
        <dbReference type="SAM" id="Phobius"/>
    </source>
</evidence>
<organism evidence="9 10">
    <name type="scientific">Chitinophaga agri</name>
    <dbReference type="NCBI Taxonomy" id="2703787"/>
    <lineage>
        <taxon>Bacteria</taxon>
        <taxon>Pseudomonadati</taxon>
        <taxon>Bacteroidota</taxon>
        <taxon>Chitinophagia</taxon>
        <taxon>Chitinophagales</taxon>
        <taxon>Chitinophagaceae</taxon>
        <taxon>Chitinophaga</taxon>
    </lineage>
</organism>
<proteinExistence type="predicted"/>
<keyword evidence="5 9" id="KW-0378">Hydrolase</keyword>
<evidence type="ECO:0000313" key="10">
    <source>
        <dbReference type="Proteomes" id="UP000476411"/>
    </source>
</evidence>
<evidence type="ECO:0000256" key="4">
    <source>
        <dbReference type="ARBA" id="ARBA00022692"/>
    </source>
</evidence>
<feature type="transmembrane region" description="Helical" evidence="8">
    <location>
        <begin position="113"/>
        <end position="134"/>
    </location>
</feature>
<gene>
    <name evidence="9" type="primary">xrtN</name>
    <name evidence="9" type="ORF">GWR21_00310</name>
</gene>
<dbReference type="NCBIfam" id="TIGR04476">
    <property type="entry name" value="exosort_XrtN"/>
    <property type="match status" value="1"/>
</dbReference>
<accession>A0A6B9Z7W9</accession>
<dbReference type="EC" id="3.4.22.-" evidence="9"/>
<dbReference type="InterPro" id="IPR031006">
    <property type="entry name" value="Exosort_XrtN"/>
</dbReference>
<evidence type="ECO:0000313" key="9">
    <source>
        <dbReference type="EMBL" id="QHS58087.1"/>
    </source>
</evidence>
<comment type="subcellular location">
    <subcellularLocation>
        <location evidence="1">Cell membrane</location>
        <topology evidence="1">Multi-pass membrane protein</topology>
    </subcellularLocation>
</comment>
<dbReference type="GO" id="GO:0006508">
    <property type="term" value="P:proteolysis"/>
    <property type="evidence" value="ECO:0007669"/>
    <property type="project" value="UniProtKB-KW"/>
</dbReference>
<feature type="transmembrane region" description="Helical" evidence="8">
    <location>
        <begin position="242"/>
        <end position="262"/>
    </location>
</feature>
<dbReference type="RefSeq" id="WP_162329792.1">
    <property type="nucleotide sequence ID" value="NZ_CP048113.1"/>
</dbReference>
<dbReference type="EMBL" id="CP048113">
    <property type="protein sequence ID" value="QHS58087.1"/>
    <property type="molecule type" value="Genomic_DNA"/>
</dbReference>
<evidence type="ECO:0000256" key="7">
    <source>
        <dbReference type="ARBA" id="ARBA00023136"/>
    </source>
</evidence>
<protein>
    <submittedName>
        <fullName evidence="9">Exosortase N</fullName>
        <ecNumber evidence="9">3.4.22.-</ecNumber>
    </submittedName>
</protein>
<dbReference type="InterPro" id="IPR026392">
    <property type="entry name" value="Exo/Archaeosortase_dom"/>
</dbReference>
<dbReference type="GO" id="GO:0005886">
    <property type="term" value="C:plasma membrane"/>
    <property type="evidence" value="ECO:0007669"/>
    <property type="project" value="UniProtKB-SubCell"/>
</dbReference>
<name>A0A6B9Z7W9_9BACT</name>
<reference evidence="9 10" key="1">
    <citation type="submission" date="2020-01" db="EMBL/GenBank/DDBJ databases">
        <title>Complete genome sequence of Chitinophaga sp. H33E-04 isolated from quinoa roots.</title>
        <authorList>
            <person name="Weon H.-Y."/>
            <person name="Lee S.A."/>
        </authorList>
    </citation>
    <scope>NUCLEOTIDE SEQUENCE [LARGE SCALE GENOMIC DNA]</scope>
    <source>
        <strain evidence="9 10">H33E-04</strain>
    </source>
</reference>
<dbReference type="Pfam" id="PF09721">
    <property type="entry name" value="Exosortase_EpsH"/>
    <property type="match status" value="1"/>
</dbReference>